<evidence type="ECO:0000313" key="3">
    <source>
        <dbReference type="Proteomes" id="UP000533905"/>
    </source>
</evidence>
<dbReference type="InterPro" id="IPR029063">
    <property type="entry name" value="SAM-dependent_MTases_sf"/>
</dbReference>
<dbReference type="GO" id="GO:0032259">
    <property type="term" value="P:methylation"/>
    <property type="evidence" value="ECO:0007669"/>
    <property type="project" value="UniProtKB-KW"/>
</dbReference>
<dbReference type="SUPFAM" id="SSF53335">
    <property type="entry name" value="S-adenosyl-L-methionine-dependent methyltransferases"/>
    <property type="match status" value="1"/>
</dbReference>
<reference evidence="2 3" key="1">
    <citation type="submission" date="2020-04" db="EMBL/GenBank/DDBJ databases">
        <title>Massilia sp. nov., a cold adapted bacteria isolated from Arctic soil.</title>
        <authorList>
            <person name="Son J."/>
            <person name="Ka J.-O."/>
        </authorList>
    </citation>
    <scope>NUCLEOTIDE SEQUENCE [LARGE SCALE GENOMIC DNA]</scope>
    <source>
        <strain evidence="2 3">ML15P13</strain>
    </source>
</reference>
<evidence type="ECO:0000256" key="1">
    <source>
        <dbReference type="SAM" id="MobiDB-lite"/>
    </source>
</evidence>
<dbReference type="GO" id="GO:0008168">
    <property type="term" value="F:methyltransferase activity"/>
    <property type="evidence" value="ECO:0007669"/>
    <property type="project" value="UniProtKB-KW"/>
</dbReference>
<proteinExistence type="predicted"/>
<dbReference type="Proteomes" id="UP000533905">
    <property type="component" value="Unassembled WGS sequence"/>
</dbReference>
<dbReference type="AlphaFoldDB" id="A0A7Y2K212"/>
<dbReference type="RefSeq" id="WP_171087635.1">
    <property type="nucleotide sequence ID" value="NZ_JABAIV010000008.1"/>
</dbReference>
<evidence type="ECO:0000313" key="2">
    <source>
        <dbReference type="EMBL" id="NNG25217.1"/>
    </source>
</evidence>
<comment type="caution">
    <text evidence="2">The sequence shown here is derived from an EMBL/GenBank/DDBJ whole genome shotgun (WGS) entry which is preliminary data.</text>
</comment>
<keyword evidence="3" id="KW-1185">Reference proteome</keyword>
<dbReference type="EMBL" id="JABAIV010000008">
    <property type="protein sequence ID" value="NNG25217.1"/>
    <property type="molecule type" value="Genomic_DNA"/>
</dbReference>
<feature type="region of interest" description="Disordered" evidence="1">
    <location>
        <begin position="225"/>
        <end position="244"/>
    </location>
</feature>
<dbReference type="Gene3D" id="3.40.50.150">
    <property type="entry name" value="Vaccinia Virus protein VP39"/>
    <property type="match status" value="1"/>
</dbReference>
<keyword evidence="2" id="KW-0808">Transferase</keyword>
<gene>
    <name evidence="2" type="ORF">HGB41_19725</name>
</gene>
<dbReference type="CDD" id="cd02440">
    <property type="entry name" value="AdoMet_MTases"/>
    <property type="match status" value="1"/>
</dbReference>
<keyword evidence="2" id="KW-0489">Methyltransferase</keyword>
<accession>A0A7Y2K212</accession>
<sequence>MSTHTDASIIDSWSRNTDPWVAAIRNGDIETRVLVTNAAIVDTVRAYAPQSAVDLGCGEGWLVRALPEVRMVGVDAIGGLVDAARGTIADGDFRCLSYEDIAGGKLALAADLAVCNFSLIGNEAVDGLFGAAPSYLRPGGIMVVQTVHPLMACGDAPYVDGWRTGSWAGFSSDFQDAPPWYFRTLSSWIALFERHGLQVREMREPVHPQTGKPVSLILVGQLPESRRHEKGPHAAGLRVKRNAP</sequence>
<protein>
    <submittedName>
        <fullName evidence="2">Class I SAM-dependent methyltransferase</fullName>
    </submittedName>
</protein>
<dbReference type="Pfam" id="PF13489">
    <property type="entry name" value="Methyltransf_23"/>
    <property type="match status" value="1"/>
</dbReference>
<name>A0A7Y2K212_9BURK</name>
<organism evidence="2 3">
    <name type="scientific">Telluria aromaticivorans</name>
    <dbReference type="NCBI Taxonomy" id="2725995"/>
    <lineage>
        <taxon>Bacteria</taxon>
        <taxon>Pseudomonadati</taxon>
        <taxon>Pseudomonadota</taxon>
        <taxon>Betaproteobacteria</taxon>
        <taxon>Burkholderiales</taxon>
        <taxon>Oxalobacteraceae</taxon>
        <taxon>Telluria group</taxon>
        <taxon>Telluria</taxon>
    </lineage>
</organism>